<proteinExistence type="predicted"/>
<dbReference type="STRING" id="1454201.NMS_1272"/>
<accession>W8VZW4</accession>
<protein>
    <submittedName>
        <fullName evidence="1">Uncharacterized protein</fullName>
    </submittedName>
</protein>
<reference evidence="1 2" key="1">
    <citation type="journal article" date="2014" name="Proc. Natl. Acad. Sci. U.S.A.">
        <title>Functional characterization of flavobacteria rhodopsins reveals a unique class of light-driven chloride pump in bacteria.</title>
        <authorList>
            <person name="Yoshizawa S."/>
            <person name="Kumagai Y."/>
            <person name="Kim H."/>
            <person name="Ogura Y."/>
            <person name="Hayashi T."/>
            <person name="Iwasaki W."/>
            <person name="DeLong E.F."/>
            <person name="Kogure K."/>
        </authorList>
    </citation>
    <scope>NUCLEOTIDE SEQUENCE [LARGE SCALE GENOMIC DNA]</scope>
    <source>
        <strain evidence="1 2">S1-08</strain>
    </source>
</reference>
<evidence type="ECO:0000313" key="2">
    <source>
        <dbReference type="Proteomes" id="UP000031760"/>
    </source>
</evidence>
<dbReference type="AlphaFoldDB" id="W8VZW4"/>
<organism evidence="1 2">
    <name type="scientific">Nonlabens marinus S1-08</name>
    <dbReference type="NCBI Taxonomy" id="1454201"/>
    <lineage>
        <taxon>Bacteria</taxon>
        <taxon>Pseudomonadati</taxon>
        <taxon>Bacteroidota</taxon>
        <taxon>Flavobacteriia</taxon>
        <taxon>Flavobacteriales</taxon>
        <taxon>Flavobacteriaceae</taxon>
        <taxon>Nonlabens</taxon>
    </lineage>
</organism>
<dbReference type="KEGG" id="nmf:NMS_1272"/>
<keyword evidence="2" id="KW-1185">Reference proteome</keyword>
<dbReference type="HOGENOM" id="CLU_129713_0_0_10"/>
<dbReference type="Proteomes" id="UP000031760">
    <property type="component" value="Chromosome"/>
</dbReference>
<dbReference type="EMBL" id="AP014548">
    <property type="protein sequence ID" value="BAO55281.1"/>
    <property type="molecule type" value="Genomic_DNA"/>
</dbReference>
<sequence length="138" mass="15728">MEEAVFKANQRFENLDKAVVDVYPQFKGCDEMEKTPDCFYQKLHALIKQRLTQDTLTMQIKQMDSLVTAFTVTEKGIVRYDSIVDSAQHIDRVFLDSILRVKLKDLPSIDSALKQGIPVSSSYLVPVVVKPISEKAYQ</sequence>
<evidence type="ECO:0000313" key="1">
    <source>
        <dbReference type="EMBL" id="BAO55281.1"/>
    </source>
</evidence>
<gene>
    <name evidence="1" type="ORF">NMS_1272</name>
</gene>
<name>W8VZW4_9FLAO</name>